<keyword evidence="7" id="KW-1185">Reference proteome</keyword>
<keyword evidence="3" id="KW-0804">Transcription</keyword>
<reference evidence="6 7" key="1">
    <citation type="submission" date="2016-10" db="EMBL/GenBank/DDBJ databases">
        <title>Draft Genome sequence of Roseomonas sp. strain M3.</title>
        <authorList>
            <person name="Subhash Y."/>
            <person name="Lee S."/>
        </authorList>
    </citation>
    <scope>NUCLEOTIDE SEQUENCE [LARGE SCALE GENOMIC DNA]</scope>
    <source>
        <strain evidence="6 7">M3</strain>
    </source>
</reference>
<organism evidence="6 7">
    <name type="scientific">Teichococcus deserti</name>
    <dbReference type="NCBI Taxonomy" id="1817963"/>
    <lineage>
        <taxon>Bacteria</taxon>
        <taxon>Pseudomonadati</taxon>
        <taxon>Pseudomonadota</taxon>
        <taxon>Alphaproteobacteria</taxon>
        <taxon>Acetobacterales</taxon>
        <taxon>Roseomonadaceae</taxon>
        <taxon>Roseomonas</taxon>
    </lineage>
</organism>
<evidence type="ECO:0000256" key="1">
    <source>
        <dbReference type="ARBA" id="ARBA00023015"/>
    </source>
</evidence>
<feature type="domain" description="HTH gntR-type" evidence="4">
    <location>
        <begin position="10"/>
        <end position="68"/>
    </location>
</feature>
<dbReference type="InterPro" id="IPR011711">
    <property type="entry name" value="GntR_C"/>
</dbReference>
<dbReference type="GO" id="GO:0003677">
    <property type="term" value="F:DNA binding"/>
    <property type="evidence" value="ECO:0007669"/>
    <property type="project" value="UniProtKB-KW"/>
</dbReference>
<dbReference type="InterPro" id="IPR000524">
    <property type="entry name" value="Tscrpt_reg_HTH_GntR"/>
</dbReference>
<dbReference type="OrthoDB" id="7005926at2"/>
<evidence type="ECO:0000313" key="7">
    <source>
        <dbReference type="Proteomes" id="UP000188879"/>
    </source>
</evidence>
<dbReference type="RefSeq" id="WP_076956257.1">
    <property type="nucleotide sequence ID" value="NZ_MLCO01000031.1"/>
</dbReference>
<dbReference type="EMBL" id="MLCO01000031">
    <property type="protein sequence ID" value="ONG57033.1"/>
    <property type="molecule type" value="Genomic_DNA"/>
</dbReference>
<dbReference type="InterPro" id="IPR036390">
    <property type="entry name" value="WH_DNA-bd_sf"/>
</dbReference>
<evidence type="ECO:0000256" key="3">
    <source>
        <dbReference type="ARBA" id="ARBA00023163"/>
    </source>
</evidence>
<name>A0A1V2H6X2_9PROT</name>
<dbReference type="Pfam" id="PF00392">
    <property type="entry name" value="GntR"/>
    <property type="match status" value="1"/>
</dbReference>
<keyword evidence="2" id="KW-0238">DNA-binding</keyword>
<protein>
    <recommendedName>
        <fullName evidence="8">GntR family transcriptional regulator</fullName>
    </recommendedName>
</protein>
<dbReference type="Gene3D" id="1.10.10.10">
    <property type="entry name" value="Winged helix-like DNA-binding domain superfamily/Winged helix DNA-binding domain"/>
    <property type="match status" value="2"/>
</dbReference>
<evidence type="ECO:0000313" key="6">
    <source>
        <dbReference type="EMBL" id="ONG57033.1"/>
    </source>
</evidence>
<dbReference type="SMART" id="SM00895">
    <property type="entry name" value="FCD"/>
    <property type="match status" value="1"/>
</dbReference>
<dbReference type="PANTHER" id="PTHR43537:SF5">
    <property type="entry name" value="UXU OPERON TRANSCRIPTIONAL REGULATOR"/>
    <property type="match status" value="1"/>
</dbReference>
<dbReference type="SMART" id="SM00345">
    <property type="entry name" value="HTH_GNTR"/>
    <property type="match status" value="2"/>
</dbReference>
<dbReference type="GO" id="GO:0003700">
    <property type="term" value="F:DNA-binding transcription factor activity"/>
    <property type="evidence" value="ECO:0007669"/>
    <property type="project" value="InterPro"/>
</dbReference>
<keyword evidence="1" id="KW-0805">Transcription regulation</keyword>
<dbReference type="PANTHER" id="PTHR43537">
    <property type="entry name" value="TRANSCRIPTIONAL REGULATOR, GNTR FAMILY"/>
    <property type="match status" value="1"/>
</dbReference>
<evidence type="ECO:0008006" key="8">
    <source>
        <dbReference type="Google" id="ProtNLM"/>
    </source>
</evidence>
<comment type="caution">
    <text evidence="6">The sequence shown here is derived from an EMBL/GenBank/DDBJ whole genome shotgun (WGS) entry which is preliminary data.</text>
</comment>
<evidence type="ECO:0000256" key="2">
    <source>
        <dbReference type="ARBA" id="ARBA00023125"/>
    </source>
</evidence>
<evidence type="ECO:0000259" key="4">
    <source>
        <dbReference type="SMART" id="SM00345"/>
    </source>
</evidence>
<evidence type="ECO:0000259" key="5">
    <source>
        <dbReference type="SMART" id="SM00895"/>
    </source>
</evidence>
<dbReference type="InterPro" id="IPR036388">
    <property type="entry name" value="WH-like_DNA-bd_sf"/>
</dbReference>
<proteinExistence type="predicted"/>
<dbReference type="Proteomes" id="UP000188879">
    <property type="component" value="Unassembled WGS sequence"/>
</dbReference>
<dbReference type="SUPFAM" id="SSF48008">
    <property type="entry name" value="GntR ligand-binding domain-like"/>
    <property type="match status" value="1"/>
</dbReference>
<dbReference type="Pfam" id="PF07729">
    <property type="entry name" value="FCD"/>
    <property type="match status" value="1"/>
</dbReference>
<sequence length="289" mass="31036">MTATPLQRELARNILDLLRDRGAAAGERISRAALAEALGVSRTPVNGAVALLEALGAVATEGRALLLVDPAAELPPEGHAEKSGVDRLLVAIAQGRSDGTVPDEVSERQLAQQFAAPRGAVAQALAQLAEAGVASRNRGHGWRFTAGFASRAERAASYRFRMLIEPPALLEPQFALPAAFAARMRAEHRRFLQKPWQDDDAVALYRINAAFHEGLADASGNRFIAAAVAQQNRVRLLSNYSWRVGAARVAVTVREHLAILDALEGGDQERAALLMRLHLADALALRDES</sequence>
<dbReference type="SUPFAM" id="SSF46785">
    <property type="entry name" value="Winged helix' DNA-binding domain"/>
    <property type="match status" value="2"/>
</dbReference>
<feature type="domain" description="GntR C-terminal" evidence="5">
    <location>
        <begin position="156"/>
        <end position="281"/>
    </location>
</feature>
<dbReference type="AlphaFoldDB" id="A0A1V2H6X2"/>
<dbReference type="Gene3D" id="1.20.120.530">
    <property type="entry name" value="GntR ligand-binding domain-like"/>
    <property type="match status" value="1"/>
</dbReference>
<dbReference type="InterPro" id="IPR008920">
    <property type="entry name" value="TF_FadR/GntR_C"/>
</dbReference>
<feature type="domain" description="HTH gntR-type" evidence="4">
    <location>
        <begin position="84"/>
        <end position="144"/>
    </location>
</feature>
<accession>A0A1V2H6X2</accession>
<gene>
    <name evidence="6" type="ORF">BKE38_04855</name>
</gene>